<dbReference type="InterPro" id="IPR051804">
    <property type="entry name" value="Carb_Metab_Reg_Kinase/Isom"/>
</dbReference>
<dbReference type="InterPro" id="IPR049071">
    <property type="entry name" value="MPI_cupin_dom"/>
</dbReference>
<evidence type="ECO:0000256" key="1">
    <source>
        <dbReference type="ARBA" id="ARBA00022723"/>
    </source>
</evidence>
<dbReference type="CDD" id="cd07010">
    <property type="entry name" value="cupin_PMI_type_I_N_bac"/>
    <property type="match status" value="1"/>
</dbReference>
<evidence type="ECO:0000313" key="7">
    <source>
        <dbReference type="EMBL" id="MEQ2414063.1"/>
    </source>
</evidence>
<dbReference type="Pfam" id="PF20511">
    <property type="entry name" value="PMI_typeI_cat"/>
    <property type="match status" value="1"/>
</dbReference>
<feature type="domain" description="Phosphomannose isomerase type I catalytic" evidence="5">
    <location>
        <begin position="25"/>
        <end position="133"/>
    </location>
</feature>
<dbReference type="PANTHER" id="PTHR42742:SF3">
    <property type="entry name" value="FRUCTOKINASE"/>
    <property type="match status" value="1"/>
</dbReference>
<keyword evidence="2" id="KW-0862">Zinc</keyword>
<dbReference type="PIRSF" id="PIRSF036894">
    <property type="entry name" value="PMI_Firm_short"/>
    <property type="match status" value="1"/>
</dbReference>
<dbReference type="EMBL" id="JBBNFW010000182">
    <property type="protein sequence ID" value="MEQ2414063.1"/>
    <property type="molecule type" value="Genomic_DNA"/>
</dbReference>
<name>A0ABV1CP30_9FIRM</name>
<dbReference type="InterPro" id="IPR014710">
    <property type="entry name" value="RmlC-like_jellyroll"/>
</dbReference>
<dbReference type="Pfam" id="PF21621">
    <property type="entry name" value="MPI_cupin_dom"/>
    <property type="match status" value="1"/>
</dbReference>
<dbReference type="Gene3D" id="2.60.120.10">
    <property type="entry name" value="Jelly Rolls"/>
    <property type="match status" value="2"/>
</dbReference>
<protein>
    <recommendedName>
        <fullName evidence="3">Phosphohexomutase</fullName>
    </recommendedName>
    <alternativeName>
        <fullName evidence="4">Phosphomannose isomerase</fullName>
    </alternativeName>
</protein>
<gene>
    <name evidence="7" type="ORF">AAAX94_13670</name>
</gene>
<dbReference type="SUPFAM" id="SSF51182">
    <property type="entry name" value="RmlC-like cupins"/>
    <property type="match status" value="1"/>
</dbReference>
<feature type="domain" description="Mannose-6-phosphate isomerase cupin" evidence="6">
    <location>
        <begin position="298"/>
        <end position="351"/>
    </location>
</feature>
<evidence type="ECO:0000256" key="3">
    <source>
        <dbReference type="ARBA" id="ARBA00029741"/>
    </source>
</evidence>
<dbReference type="RefSeq" id="WP_349084254.1">
    <property type="nucleotide sequence ID" value="NZ_JBBNFW010000182.1"/>
</dbReference>
<evidence type="ECO:0000259" key="5">
    <source>
        <dbReference type="Pfam" id="PF20511"/>
    </source>
</evidence>
<reference evidence="7 8" key="1">
    <citation type="submission" date="2024-04" db="EMBL/GenBank/DDBJ databases">
        <title>Human intestinal bacterial collection.</title>
        <authorList>
            <person name="Pauvert C."/>
            <person name="Hitch T.C.A."/>
            <person name="Clavel T."/>
        </authorList>
    </citation>
    <scope>NUCLEOTIDE SEQUENCE [LARGE SCALE GENOMIC DNA]</scope>
    <source>
        <strain evidence="7 8">CLA-AA-H161</strain>
    </source>
</reference>
<dbReference type="GO" id="GO:0016853">
    <property type="term" value="F:isomerase activity"/>
    <property type="evidence" value="ECO:0007669"/>
    <property type="project" value="UniProtKB-KW"/>
</dbReference>
<evidence type="ECO:0000256" key="2">
    <source>
        <dbReference type="ARBA" id="ARBA00022833"/>
    </source>
</evidence>
<dbReference type="Proteomes" id="UP001470752">
    <property type="component" value="Unassembled WGS sequence"/>
</dbReference>
<evidence type="ECO:0000313" key="8">
    <source>
        <dbReference type="Proteomes" id="UP001470752"/>
    </source>
</evidence>
<sequence length="353" mass="40139">MINRNTSLNYNTKNRAFQEEMPFLLKPVGKDYLWGGQRLRADFGKESVLNPLAETWECSTHPDGPSLVESGAFAGMTLKEVLKEHPEYLGTHPLCNYTKEQLAAGELPVLIKFIDAKKDLSVQVHPDDEYARTHENGSRGKTEMWYVLDAAKDSSLVYGFSQDMEREQLKKSIEDGTIGEYLQKIPVHKNDTFYIEAGTVHAIGAGCLMAEIQENSNLTYRMYDYDRQDKYGKKRPLHIERALEVVKLDKSTPPGQPQRVLNYHRGCATELLCRCRYFQVERMLFNTEQCRQLLEYHTDSTSFQVLLCIDGCGIMLKDGAGELQFFKGDCIFVPAGMDGIRIHGKGKMLKVVC</sequence>
<dbReference type="InterPro" id="IPR011051">
    <property type="entry name" value="RmlC_Cupin_sf"/>
</dbReference>
<proteinExistence type="predicted"/>
<dbReference type="InterPro" id="IPR014628">
    <property type="entry name" value="Man6P_isomerase_Firm_short"/>
</dbReference>
<keyword evidence="1" id="KW-0479">Metal-binding</keyword>
<keyword evidence="8" id="KW-1185">Reference proteome</keyword>
<comment type="caution">
    <text evidence="7">The sequence shown here is derived from an EMBL/GenBank/DDBJ whole genome shotgun (WGS) entry which is preliminary data.</text>
</comment>
<accession>A0ABV1CP30</accession>
<evidence type="ECO:0000256" key="4">
    <source>
        <dbReference type="ARBA" id="ARBA00030762"/>
    </source>
</evidence>
<organism evidence="7 8">
    <name type="scientific">Blautia acetigignens</name>
    <dbReference type="NCBI Taxonomy" id="2981783"/>
    <lineage>
        <taxon>Bacteria</taxon>
        <taxon>Bacillati</taxon>
        <taxon>Bacillota</taxon>
        <taxon>Clostridia</taxon>
        <taxon>Lachnospirales</taxon>
        <taxon>Lachnospiraceae</taxon>
        <taxon>Blautia</taxon>
    </lineage>
</organism>
<dbReference type="InterPro" id="IPR046457">
    <property type="entry name" value="PMI_typeI_cat"/>
</dbReference>
<dbReference type="PANTHER" id="PTHR42742">
    <property type="entry name" value="TRANSCRIPTIONAL REPRESSOR MPRA"/>
    <property type="match status" value="1"/>
</dbReference>
<keyword evidence="7" id="KW-0413">Isomerase</keyword>
<evidence type="ECO:0000259" key="6">
    <source>
        <dbReference type="Pfam" id="PF21621"/>
    </source>
</evidence>